<dbReference type="PANTHER" id="PTHR43737">
    <property type="entry name" value="BLL7424 PROTEIN"/>
    <property type="match status" value="1"/>
</dbReference>
<dbReference type="Proteomes" id="UP000029385">
    <property type="component" value="Unassembled WGS sequence"/>
</dbReference>
<dbReference type="AlphaFoldDB" id="A0A091AXM9"/>
<dbReference type="eggNOG" id="COG4102">
    <property type="taxonomic scope" value="Bacteria"/>
</dbReference>
<evidence type="ECO:0000313" key="2">
    <source>
        <dbReference type="Proteomes" id="UP000029385"/>
    </source>
</evidence>
<organism evidence="1 2">
    <name type="scientific">Arenimonas oryziterrae DSM 21050 = YC6267</name>
    <dbReference type="NCBI Taxonomy" id="1121015"/>
    <lineage>
        <taxon>Bacteria</taxon>
        <taxon>Pseudomonadati</taxon>
        <taxon>Pseudomonadota</taxon>
        <taxon>Gammaproteobacteria</taxon>
        <taxon>Lysobacterales</taxon>
        <taxon>Lysobacteraceae</taxon>
        <taxon>Arenimonas</taxon>
    </lineage>
</organism>
<dbReference type="Pfam" id="PF07394">
    <property type="entry name" value="DUF1501"/>
    <property type="match status" value="1"/>
</dbReference>
<dbReference type="EMBL" id="AVCI01000003">
    <property type="protein sequence ID" value="KFN44032.1"/>
    <property type="molecule type" value="Genomic_DNA"/>
</dbReference>
<keyword evidence="2" id="KW-1185">Reference proteome</keyword>
<dbReference type="PANTHER" id="PTHR43737:SF1">
    <property type="entry name" value="DUF1501 DOMAIN-CONTAINING PROTEIN"/>
    <property type="match status" value="1"/>
</dbReference>
<evidence type="ECO:0000313" key="1">
    <source>
        <dbReference type="EMBL" id="KFN44032.1"/>
    </source>
</evidence>
<dbReference type="PATRIC" id="fig|1121015.4.peg.761"/>
<proteinExistence type="predicted"/>
<comment type="caution">
    <text evidence="1">The sequence shown here is derived from an EMBL/GenBank/DDBJ whole genome shotgun (WGS) entry which is preliminary data.</text>
</comment>
<dbReference type="PROSITE" id="PS51318">
    <property type="entry name" value="TAT"/>
    <property type="match status" value="1"/>
</dbReference>
<reference evidence="1 2" key="1">
    <citation type="submission" date="2013-09" db="EMBL/GenBank/DDBJ databases">
        <title>Genome sequencing of Arenimonas oryziterrae.</title>
        <authorList>
            <person name="Chen F."/>
            <person name="Wang G."/>
        </authorList>
    </citation>
    <scope>NUCLEOTIDE SEQUENCE [LARGE SCALE GENOMIC DNA]</scope>
    <source>
        <strain evidence="1 2">YC6267</strain>
    </source>
</reference>
<dbReference type="RefSeq" id="WP_022969347.1">
    <property type="nucleotide sequence ID" value="NZ_ATVD01000003.1"/>
</dbReference>
<sequence>MNRRFFIKSGGLALAGLGLSGAIPGVLQSLASAQTRGRPGKTLIVIFQRGAVDGLSMLVPYAEAAYYAARRTIAIPRPGQAGGALDLDGRFGLHPALQPLQTFWKDRRMTAITAVGSPDNTRSHFDAQDYMESGTPGSKSTRDGWMNRLLQAQTSHSPFTAVAMDAQLPRSLAGPAPAVAMTNLAQFAIDAGRYTGQLQGGFEGLWEQRNQGGLGDTGRETFEAVQALKRSGAAARAPEHGATYPTGALGTSLRQLAQLIKADVGLRLGFAEAGGWDTHVNQGAAQGQLANGLRDFGGSIAAFLTDLGPAREDVVVVTMSEFGRTLRENGSRGTDHGHGNTMFVLGAGVNGGKVLGDWPGLAPEHLFEGRDLAITTDFRDVLGELAQAQLGVAPGAGLFPGHVLKPRGLLAA</sequence>
<accession>A0A091AXM9</accession>
<gene>
    <name evidence="1" type="ORF">N789_06355</name>
</gene>
<dbReference type="OrthoDB" id="9779968at2"/>
<name>A0A091AXM9_9GAMM</name>
<dbReference type="InterPro" id="IPR006311">
    <property type="entry name" value="TAT_signal"/>
</dbReference>
<dbReference type="STRING" id="1121015.GCA_000420545_01725"/>
<dbReference type="InterPro" id="IPR010869">
    <property type="entry name" value="DUF1501"/>
</dbReference>
<protein>
    <recommendedName>
        <fullName evidence="3">DUF1501 domain-containing protein</fullName>
    </recommendedName>
</protein>
<evidence type="ECO:0008006" key="3">
    <source>
        <dbReference type="Google" id="ProtNLM"/>
    </source>
</evidence>